<feature type="transmembrane region" description="Helical" evidence="1">
    <location>
        <begin position="347"/>
        <end position="368"/>
    </location>
</feature>
<name>A0ABT7HMB0_9BACT</name>
<evidence type="ECO:0000313" key="3">
    <source>
        <dbReference type="EMBL" id="MDL0088059.1"/>
    </source>
</evidence>
<keyword evidence="4" id="KW-1185">Reference proteome</keyword>
<dbReference type="PANTHER" id="PTHR32063:SF0">
    <property type="entry name" value="SWARMING MOTILITY PROTEIN SWRC"/>
    <property type="match status" value="1"/>
</dbReference>
<feature type="transmembrane region" description="Helical" evidence="1">
    <location>
        <begin position="881"/>
        <end position="906"/>
    </location>
</feature>
<keyword evidence="1" id="KW-1133">Transmembrane helix</keyword>
<feature type="transmembrane region" description="Helical" evidence="1">
    <location>
        <begin position="513"/>
        <end position="532"/>
    </location>
</feature>
<accession>A0ABT7HMB0</accession>
<feature type="transmembrane region" description="Helical" evidence="1">
    <location>
        <begin position="321"/>
        <end position="340"/>
    </location>
</feature>
<proteinExistence type="predicted"/>
<dbReference type="PRINTS" id="PR00702">
    <property type="entry name" value="ACRIFLAVINRP"/>
</dbReference>
<sequence length="1000" mass="111402">MYKIAINRPIATLMLFMALVIFGLFAIKSMSVNLFPEIEIPLVKITTHANGDKEFINSKITKKLEDEISGISGIKNLNSYSYNGLSVILIEFNLDKNIEVALNDVRDKISKANLAFKSVTEKISAANEPIFSVFISRIDENKTALMQDIDNVIRNHLERVNGVLGVDEVGFLKPVVDVKFDNFLLNKFDLNTAEISNIIATQNLKTPLGKIKSDESQTPIISDFDAKNLDELRQIRLKNGVFLKDVASVDFAGLDSDTLAIFGGKSGVLLEVKKQSFANTLEVIKRLKISLENLVKILDKNYQISVVYDKSELVLKHVKQASFDMILGIFLTALIVFLFLRNLSATIIATIAVPISIIGTFFIINLLGFDINRLTLVALTLGIGVFIDDAIVVIENVTKKLDTQNNALMASFLGVKEIAFSVLAISAVLLCVFVPIAFMQGIVGRYFYSFALSVAGGVVVSFFVCIMLTPTLLARFLTTKKGKFFVLSEPFFAKLDSFYERILELVLRFKKSFLLISFLIFAFCLSLTLKVGGDFMPSEDNSEFNIFFKADPNISVSKMSERLEPILAKINADKRVDKAFLLIGYDDAKSAYKAKIYVHLKSLNERNDRQKIIMSEYRNALKFSDLNVSVASLPVVDVGDNEPFSLIIKGDDFAKLDEIYAKIRQDLMKFGGVVDIKSPNEDRIYEISLSLNRQKTKLLGIDEKALADTINSSFSQVLVSIFDDGVNQYDIAVSLDKKDSIDRLKNLKVKNNKGESFMLSDFATFTKKREILLIPRHNRQNQLKILANLDNRPLGDVASFISQNLELPSGYSYQFSGQVELMHDTNRAFVFTILLSAVLIYMILAALYESFILPFVIMLSLPLAFAGVGLGLFLSSNSFSLFVMVGAILLFGMVGKNAILLLDFANKFAKEGLSPDLAVKKAGVKRLHAILMTTFAMIFAMLPLALSRGSGYEANSPMATAIIFGLISSTILTLLVIPALFSTAYWLDSWFRKFYEREAI</sequence>
<reference evidence="3" key="2">
    <citation type="journal article" date="2023" name="Microorganisms">
        <title>Isolation and Genomic Characteristics of Cat-Borne Campylobacter felis sp. nov. and Sheep-Borne Campylobacter ovis sp. nov.</title>
        <authorList>
            <person name="Wang H."/>
            <person name="Li Y."/>
            <person name="Gu Y."/>
            <person name="Zhou G."/>
            <person name="Chen X."/>
            <person name="Zhang X."/>
            <person name="Shao Z."/>
            <person name="Zhang J."/>
            <person name="Zhang M."/>
        </authorList>
    </citation>
    <scope>NUCLEOTIDE SEQUENCE</scope>
    <source>
        <strain evidence="3">PS10</strain>
    </source>
</reference>
<dbReference type="Gene3D" id="3.30.2090.10">
    <property type="entry name" value="Multidrug efflux transporter AcrB TolC docking domain, DN and DC subdomains"/>
    <property type="match status" value="2"/>
</dbReference>
<dbReference type="Gene3D" id="1.20.1640.10">
    <property type="entry name" value="Multidrug efflux transporter AcrB transmembrane domain"/>
    <property type="match status" value="2"/>
</dbReference>
<protein>
    <submittedName>
        <fullName evidence="3">Efflux RND transporter permease subunit</fullName>
    </submittedName>
</protein>
<dbReference type="Gene3D" id="3.30.70.1320">
    <property type="entry name" value="Multidrug efflux transporter AcrB pore domain like"/>
    <property type="match status" value="1"/>
</dbReference>
<feature type="transmembrane region" description="Helical" evidence="1">
    <location>
        <begin position="855"/>
        <end position="875"/>
    </location>
</feature>
<evidence type="ECO:0000313" key="4">
    <source>
        <dbReference type="Proteomes" id="UP001173801"/>
    </source>
</evidence>
<dbReference type="EMBL" id="JANURM010000001">
    <property type="protein sequence ID" value="MDL0088059.1"/>
    <property type="molecule type" value="Genomic_DNA"/>
</dbReference>
<dbReference type="SUPFAM" id="SSF82693">
    <property type="entry name" value="Multidrug efflux transporter AcrB pore domain, PN1, PN2, PC1 and PC2 subdomains"/>
    <property type="match status" value="3"/>
</dbReference>
<feature type="transmembrane region" description="Helical" evidence="1">
    <location>
        <begin position="927"/>
        <end position="946"/>
    </location>
</feature>
<feature type="transmembrane region" description="Helical" evidence="1">
    <location>
        <begin position="418"/>
        <end position="440"/>
    </location>
</feature>
<gene>
    <name evidence="2" type="ORF">NYG85_00470</name>
    <name evidence="3" type="ORF">NYG85_01545</name>
</gene>
<dbReference type="RefSeq" id="WP_284936589.1">
    <property type="nucleotide sequence ID" value="NZ_JANURM010000001.1"/>
</dbReference>
<dbReference type="InterPro" id="IPR001036">
    <property type="entry name" value="Acrflvin-R"/>
</dbReference>
<dbReference type="InterPro" id="IPR027463">
    <property type="entry name" value="AcrB_DN_DC_subdom"/>
</dbReference>
<dbReference type="Gene3D" id="3.30.70.1430">
    <property type="entry name" value="Multidrug efflux transporter AcrB pore domain"/>
    <property type="match status" value="2"/>
</dbReference>
<feature type="transmembrane region" description="Helical" evidence="1">
    <location>
        <begin position="374"/>
        <end position="397"/>
    </location>
</feature>
<evidence type="ECO:0000313" key="2">
    <source>
        <dbReference type="EMBL" id="MDL0087848.1"/>
    </source>
</evidence>
<keyword evidence="1" id="KW-0812">Transmembrane</keyword>
<comment type="caution">
    <text evidence="3">The sequence shown here is derived from an EMBL/GenBank/DDBJ whole genome shotgun (WGS) entry which is preliminary data.</text>
</comment>
<evidence type="ECO:0000256" key="1">
    <source>
        <dbReference type="SAM" id="Phobius"/>
    </source>
</evidence>
<keyword evidence="1" id="KW-0472">Membrane</keyword>
<reference evidence="3" key="1">
    <citation type="submission" date="2022-08" db="EMBL/GenBank/DDBJ databases">
        <authorList>
            <person name="Wang H."/>
        </authorList>
    </citation>
    <scope>NUCLEOTIDE SEQUENCE</scope>
    <source>
        <strain evidence="3">PS10</strain>
    </source>
</reference>
<dbReference type="Proteomes" id="UP001173801">
    <property type="component" value="Unassembled WGS sequence"/>
</dbReference>
<organism evidence="3 4">
    <name type="scientific">Campylobacter gastrosuis</name>
    <dbReference type="NCBI Taxonomy" id="2974576"/>
    <lineage>
        <taxon>Bacteria</taxon>
        <taxon>Pseudomonadati</taxon>
        <taxon>Campylobacterota</taxon>
        <taxon>Epsilonproteobacteria</taxon>
        <taxon>Campylobacterales</taxon>
        <taxon>Campylobacteraceae</taxon>
        <taxon>Campylobacter</taxon>
    </lineage>
</organism>
<feature type="transmembrane region" description="Helical" evidence="1">
    <location>
        <begin position="828"/>
        <end position="848"/>
    </location>
</feature>
<dbReference type="Gene3D" id="3.30.70.1440">
    <property type="entry name" value="Multidrug efflux transporter AcrB pore domain"/>
    <property type="match status" value="1"/>
</dbReference>
<dbReference type="SUPFAM" id="SSF82866">
    <property type="entry name" value="Multidrug efflux transporter AcrB transmembrane domain"/>
    <property type="match status" value="2"/>
</dbReference>
<dbReference type="Pfam" id="PF00873">
    <property type="entry name" value="ACR_tran"/>
    <property type="match status" value="1"/>
</dbReference>
<feature type="transmembrane region" description="Helical" evidence="1">
    <location>
        <begin position="446"/>
        <end position="473"/>
    </location>
</feature>
<feature type="transmembrane region" description="Helical" evidence="1">
    <location>
        <begin position="958"/>
        <end position="987"/>
    </location>
</feature>
<dbReference type="PANTHER" id="PTHR32063">
    <property type="match status" value="1"/>
</dbReference>
<dbReference type="EMBL" id="JANURM010000001">
    <property type="protein sequence ID" value="MDL0087848.1"/>
    <property type="molecule type" value="Genomic_DNA"/>
</dbReference>
<dbReference type="SUPFAM" id="SSF82714">
    <property type="entry name" value="Multidrug efflux transporter AcrB TolC docking domain, DN and DC subdomains"/>
    <property type="match status" value="2"/>
</dbReference>